<feature type="signal peptide" evidence="16">
    <location>
        <begin position="1"/>
        <end position="18"/>
    </location>
</feature>
<feature type="binding site" evidence="15">
    <location>
        <position position="544"/>
    </location>
    <ligand>
        <name>Ca(2+)</name>
        <dbReference type="ChEBI" id="CHEBI:29108"/>
    </ligand>
</feature>
<evidence type="ECO:0000256" key="10">
    <source>
        <dbReference type="ARBA" id="ARBA00022825"/>
    </source>
</evidence>
<dbReference type="CDD" id="cd11377">
    <property type="entry name" value="Pro-peptidase_S53"/>
    <property type="match status" value="1"/>
</dbReference>
<evidence type="ECO:0000256" key="1">
    <source>
        <dbReference type="ARBA" id="ARBA00001910"/>
    </source>
</evidence>
<keyword evidence="12" id="KW-0843">Virulence</keyword>
<evidence type="ECO:0000256" key="7">
    <source>
        <dbReference type="ARBA" id="ARBA00022723"/>
    </source>
</evidence>
<keyword evidence="13" id="KW-0865">Zymogen</keyword>
<evidence type="ECO:0000256" key="3">
    <source>
        <dbReference type="ARBA" id="ARBA00004239"/>
    </source>
</evidence>
<feature type="active site" description="Charge relay system" evidence="15">
    <location>
        <position position="287"/>
    </location>
</feature>
<evidence type="ECO:0000256" key="8">
    <source>
        <dbReference type="ARBA" id="ARBA00022729"/>
    </source>
</evidence>
<dbReference type="PANTHER" id="PTHR14218">
    <property type="entry name" value="PROTEASE S8 TRIPEPTIDYL PEPTIDASE I CLN2"/>
    <property type="match status" value="1"/>
</dbReference>
<comment type="subcellular location">
    <subcellularLocation>
        <location evidence="3">Secreted</location>
        <location evidence="3">Extracellular space</location>
    </subcellularLocation>
</comment>
<keyword evidence="7 15" id="KW-0479">Metal-binding</keyword>
<evidence type="ECO:0000256" key="2">
    <source>
        <dbReference type="ARBA" id="ARBA00002451"/>
    </source>
</evidence>
<dbReference type="Proteomes" id="UP000076532">
    <property type="component" value="Unassembled WGS sequence"/>
</dbReference>
<dbReference type="OrthoDB" id="409122at2759"/>
<dbReference type="Pfam" id="PF09286">
    <property type="entry name" value="Pro-kuma_activ"/>
    <property type="match status" value="1"/>
</dbReference>
<dbReference type="PROSITE" id="PS51695">
    <property type="entry name" value="SEDOLISIN"/>
    <property type="match status" value="1"/>
</dbReference>
<gene>
    <name evidence="18" type="ORF">FIBSPDRAFT_964141</name>
</gene>
<dbReference type="GO" id="GO:0004252">
    <property type="term" value="F:serine-type endopeptidase activity"/>
    <property type="evidence" value="ECO:0007669"/>
    <property type="project" value="UniProtKB-UniRule"/>
</dbReference>
<feature type="chain" id="PRO_5007869189" description="tripeptidyl-peptidase II" evidence="16">
    <location>
        <begin position="19"/>
        <end position="582"/>
    </location>
</feature>
<keyword evidence="6 15" id="KW-0645">Protease</keyword>
<evidence type="ECO:0000256" key="12">
    <source>
        <dbReference type="ARBA" id="ARBA00023026"/>
    </source>
</evidence>
<evidence type="ECO:0000256" key="16">
    <source>
        <dbReference type="SAM" id="SignalP"/>
    </source>
</evidence>
<evidence type="ECO:0000256" key="11">
    <source>
        <dbReference type="ARBA" id="ARBA00022837"/>
    </source>
</evidence>
<accession>A0A165Y522</accession>
<reference evidence="18 19" key="1">
    <citation type="journal article" date="2016" name="Mol. Biol. Evol.">
        <title>Comparative Genomics of Early-Diverging Mushroom-Forming Fungi Provides Insights into the Origins of Lignocellulose Decay Capabilities.</title>
        <authorList>
            <person name="Nagy L.G."/>
            <person name="Riley R."/>
            <person name="Tritt A."/>
            <person name="Adam C."/>
            <person name="Daum C."/>
            <person name="Floudas D."/>
            <person name="Sun H."/>
            <person name="Yadav J.S."/>
            <person name="Pangilinan J."/>
            <person name="Larsson K.H."/>
            <person name="Matsuura K."/>
            <person name="Barry K."/>
            <person name="Labutti K."/>
            <person name="Kuo R."/>
            <person name="Ohm R.A."/>
            <person name="Bhattacharya S.S."/>
            <person name="Shirouzu T."/>
            <person name="Yoshinaga Y."/>
            <person name="Martin F.M."/>
            <person name="Grigoriev I.V."/>
            <person name="Hibbett D.S."/>
        </authorList>
    </citation>
    <scope>NUCLEOTIDE SEQUENCE [LARGE SCALE GENOMIC DNA]</scope>
    <source>
        <strain evidence="18 19">CBS 109695</strain>
    </source>
</reference>
<dbReference type="InterPro" id="IPR023828">
    <property type="entry name" value="Peptidase_S8_Ser-AS"/>
</dbReference>
<feature type="active site" description="Charge relay system" evidence="15">
    <location>
        <position position="502"/>
    </location>
</feature>
<dbReference type="InterPro" id="IPR000209">
    <property type="entry name" value="Peptidase_S8/S53_dom"/>
</dbReference>
<organism evidence="18 19">
    <name type="scientific">Athelia psychrophila</name>
    <dbReference type="NCBI Taxonomy" id="1759441"/>
    <lineage>
        <taxon>Eukaryota</taxon>
        <taxon>Fungi</taxon>
        <taxon>Dikarya</taxon>
        <taxon>Basidiomycota</taxon>
        <taxon>Agaricomycotina</taxon>
        <taxon>Agaricomycetes</taxon>
        <taxon>Agaricomycetidae</taxon>
        <taxon>Atheliales</taxon>
        <taxon>Atheliaceae</taxon>
        <taxon>Athelia</taxon>
    </lineage>
</organism>
<proteinExistence type="predicted"/>
<feature type="binding site" evidence="15">
    <location>
        <position position="563"/>
    </location>
    <ligand>
        <name>Ca(2+)</name>
        <dbReference type="ChEBI" id="CHEBI:29108"/>
    </ligand>
</feature>
<dbReference type="InterPro" id="IPR015366">
    <property type="entry name" value="S53_propep"/>
</dbReference>
<keyword evidence="19" id="KW-1185">Reference proteome</keyword>
<dbReference type="SMART" id="SM00944">
    <property type="entry name" value="Pro-kuma_activ"/>
    <property type="match status" value="1"/>
</dbReference>
<evidence type="ECO:0000313" key="18">
    <source>
        <dbReference type="EMBL" id="KZP09215.1"/>
    </source>
</evidence>
<dbReference type="SUPFAM" id="SSF52743">
    <property type="entry name" value="Subtilisin-like"/>
    <property type="match status" value="1"/>
</dbReference>
<evidence type="ECO:0000256" key="6">
    <source>
        <dbReference type="ARBA" id="ARBA00022670"/>
    </source>
</evidence>
<dbReference type="InterPro" id="IPR036852">
    <property type="entry name" value="Peptidase_S8/S53_dom_sf"/>
</dbReference>
<name>A0A165Y522_9AGAM</name>
<dbReference type="FunFam" id="3.40.50.200:FF:000015">
    <property type="entry name" value="Tripeptidyl peptidase A"/>
    <property type="match status" value="1"/>
</dbReference>
<sequence length="582" mass="62671">MRYICSLIFLYTGTAVSASNLAKKSFLHGPPSGWERLEAPPSPDHLITLQIGLKQHNFEGLVEELYKVSDPDHPSYGNHLSKSEAEEFVKPHPESLVAVNEWLRQHSVDLASVSRSPAGDWATLTVPISRAEAMLGSKYHVFRHRELGGHAVRTLEYSVPRDLDGHIDTVQPTTYFPPQAMPDSRLSKRSSLSRVSAMGSNINSSCNLSITPNCLRTLYKLDNYTASANSTNRFGIASYAGDYASNEDLQAFFKQYRPEAKGSNFTIVLVNGGKYNGSDFGDEATLDVQYATSLSYPTPNIVYSTGGAPPFTPDYEEPSNTNEPYLDWVQYVLNETHPPQTFTTSYADNEQTVPLDYAQRVCNSFAQLGARGVSLLFGSGDGGVGGGDSCTTNDGTNKTMFQPTFPASCPYVTVVGGTAKVNPEVAADGASGANFVTGGGFSNYFPQPSYQSGAVNQYLKAFGTNHSDLYNASGRAYPDIAANGNYFAIIEGGETYGDSGTSASTPVAAAVIALLNDYLISQGKPPLGFLNPFLYSKGYKGFKDIVSGGNEGCGTDGFKALKGWDPVTGFGTPDFVELQKLV</sequence>
<dbReference type="GO" id="GO:0005576">
    <property type="term" value="C:extracellular region"/>
    <property type="evidence" value="ECO:0007669"/>
    <property type="project" value="UniProtKB-SubCell"/>
</dbReference>
<dbReference type="Gene3D" id="3.40.50.200">
    <property type="entry name" value="Peptidase S8/S53 domain"/>
    <property type="match status" value="1"/>
</dbReference>
<evidence type="ECO:0000313" key="19">
    <source>
        <dbReference type="Proteomes" id="UP000076532"/>
    </source>
</evidence>
<dbReference type="CDD" id="cd04056">
    <property type="entry name" value="Peptidases_S53"/>
    <property type="match status" value="1"/>
</dbReference>
<dbReference type="GO" id="GO:0006508">
    <property type="term" value="P:proteolysis"/>
    <property type="evidence" value="ECO:0007669"/>
    <property type="project" value="UniProtKB-KW"/>
</dbReference>
<dbReference type="InterPro" id="IPR050819">
    <property type="entry name" value="Tripeptidyl-peptidase_I"/>
</dbReference>
<dbReference type="EC" id="3.4.14.10" evidence="4"/>
<keyword evidence="11 15" id="KW-0106">Calcium</keyword>
<dbReference type="InterPro" id="IPR030400">
    <property type="entry name" value="Sedolisin_dom"/>
</dbReference>
<keyword evidence="9 15" id="KW-0378">Hydrolase</keyword>
<evidence type="ECO:0000256" key="9">
    <source>
        <dbReference type="ARBA" id="ARBA00022801"/>
    </source>
</evidence>
<comment type="function">
    <text evidence="2">Secreted tripeptidyl-peptidase which degrades proteins at acidic pHs and is involved in virulence.</text>
</comment>
<comment type="cofactor">
    <cofactor evidence="15">
        <name>Ca(2+)</name>
        <dbReference type="ChEBI" id="CHEBI:29108"/>
    </cofactor>
    <text evidence="15">Binds 1 Ca(2+) ion per subunit.</text>
</comment>
<feature type="binding site" evidence="15">
    <location>
        <position position="565"/>
    </location>
    <ligand>
        <name>Ca(2+)</name>
        <dbReference type="ChEBI" id="CHEBI:29108"/>
    </ligand>
</feature>
<evidence type="ECO:0000256" key="14">
    <source>
        <dbReference type="ARBA" id="ARBA00023180"/>
    </source>
</evidence>
<evidence type="ECO:0000259" key="17">
    <source>
        <dbReference type="PROSITE" id="PS51695"/>
    </source>
</evidence>
<dbReference type="PROSITE" id="PS00138">
    <property type="entry name" value="SUBTILASE_SER"/>
    <property type="match status" value="1"/>
</dbReference>
<feature type="domain" description="Peptidase S53" evidence="17">
    <location>
        <begin position="209"/>
        <end position="582"/>
    </location>
</feature>
<dbReference type="EMBL" id="KV417705">
    <property type="protein sequence ID" value="KZP09215.1"/>
    <property type="molecule type" value="Genomic_DNA"/>
</dbReference>
<keyword evidence="5" id="KW-0964">Secreted</keyword>
<feature type="binding site" evidence="15">
    <location>
        <position position="545"/>
    </location>
    <ligand>
        <name>Ca(2+)</name>
        <dbReference type="ChEBI" id="CHEBI:29108"/>
    </ligand>
</feature>
<protein>
    <recommendedName>
        <fullName evidence="4">tripeptidyl-peptidase II</fullName>
        <ecNumber evidence="4">3.4.14.10</ecNumber>
    </recommendedName>
</protein>
<dbReference type="AlphaFoldDB" id="A0A165Y522"/>
<dbReference type="GO" id="GO:0008240">
    <property type="term" value="F:tripeptidyl-peptidase activity"/>
    <property type="evidence" value="ECO:0007669"/>
    <property type="project" value="UniProtKB-EC"/>
</dbReference>
<dbReference type="Pfam" id="PF00082">
    <property type="entry name" value="Peptidase_S8"/>
    <property type="match status" value="1"/>
</dbReference>
<dbReference type="SUPFAM" id="SSF54897">
    <property type="entry name" value="Protease propeptides/inhibitors"/>
    <property type="match status" value="1"/>
</dbReference>
<keyword evidence="14" id="KW-0325">Glycoprotein</keyword>
<evidence type="ECO:0000256" key="4">
    <source>
        <dbReference type="ARBA" id="ARBA00012462"/>
    </source>
</evidence>
<dbReference type="STRING" id="436010.A0A165Y522"/>
<evidence type="ECO:0000256" key="13">
    <source>
        <dbReference type="ARBA" id="ARBA00023145"/>
    </source>
</evidence>
<evidence type="ECO:0000256" key="5">
    <source>
        <dbReference type="ARBA" id="ARBA00022525"/>
    </source>
</evidence>
<feature type="active site" description="Charge relay system" evidence="15">
    <location>
        <position position="283"/>
    </location>
</feature>
<evidence type="ECO:0000256" key="15">
    <source>
        <dbReference type="PROSITE-ProRule" id="PRU01032"/>
    </source>
</evidence>
<dbReference type="PANTHER" id="PTHR14218:SF15">
    <property type="entry name" value="TRIPEPTIDYL-PEPTIDASE 1"/>
    <property type="match status" value="1"/>
</dbReference>
<dbReference type="GO" id="GO:0046872">
    <property type="term" value="F:metal ion binding"/>
    <property type="evidence" value="ECO:0007669"/>
    <property type="project" value="UniProtKB-UniRule"/>
</dbReference>
<comment type="catalytic activity">
    <reaction evidence="1">
        <text>Release of an N-terminal tripeptide from a polypeptide.</text>
        <dbReference type="EC" id="3.4.14.10"/>
    </reaction>
</comment>
<keyword evidence="8 16" id="KW-0732">Signal</keyword>
<keyword evidence="10 15" id="KW-0720">Serine protease</keyword>